<sequence>MNDEIVKERKELEEAEVNIYGWSEICGTIKVHCMYDCWGDTAWLSTDN</sequence>
<evidence type="ECO:0000313" key="2">
    <source>
        <dbReference type="Proteomes" id="UP000515561"/>
    </source>
</evidence>
<dbReference type="EMBL" id="AP023367">
    <property type="protein sequence ID" value="BCJ94800.1"/>
    <property type="molecule type" value="Genomic_DNA"/>
</dbReference>
<organism evidence="1 2">
    <name type="scientific">Anaerocolumna cellulosilytica</name>
    <dbReference type="NCBI Taxonomy" id="433286"/>
    <lineage>
        <taxon>Bacteria</taxon>
        <taxon>Bacillati</taxon>
        <taxon>Bacillota</taxon>
        <taxon>Clostridia</taxon>
        <taxon>Lachnospirales</taxon>
        <taxon>Lachnospiraceae</taxon>
        <taxon>Anaerocolumna</taxon>
    </lineage>
</organism>
<dbReference type="RefSeq" id="WP_184089111.1">
    <property type="nucleotide sequence ID" value="NZ_AP023367.1"/>
</dbReference>
<dbReference type="Proteomes" id="UP000515561">
    <property type="component" value="Chromosome"/>
</dbReference>
<gene>
    <name evidence="1" type="ORF">acsn021_23690</name>
</gene>
<protein>
    <submittedName>
        <fullName evidence="1">Uncharacterized protein</fullName>
    </submittedName>
</protein>
<proteinExistence type="predicted"/>
<name>A0A6S6R5S9_9FIRM</name>
<dbReference type="KEGG" id="acel:acsn021_23690"/>
<dbReference type="AlphaFoldDB" id="A0A6S6R5S9"/>
<reference evidence="1 2" key="1">
    <citation type="journal article" date="2016" name="Int. J. Syst. Evol. Microbiol.">
        <title>Descriptions of Anaerotaenia torta gen. nov., sp. nov. and Anaerocolumna cellulosilytica gen. nov., sp. nov. isolated from a methanogenic reactor of cattle waste.</title>
        <authorList>
            <person name="Uek A."/>
            <person name="Ohtaki Y."/>
            <person name="Kaku N."/>
            <person name="Ueki K."/>
        </authorList>
    </citation>
    <scope>NUCLEOTIDE SEQUENCE [LARGE SCALE GENOMIC DNA]</scope>
    <source>
        <strain evidence="1 2">SN021</strain>
    </source>
</reference>
<accession>A0A6S6R5S9</accession>
<evidence type="ECO:0000313" key="1">
    <source>
        <dbReference type="EMBL" id="BCJ94800.1"/>
    </source>
</evidence>
<keyword evidence="2" id="KW-1185">Reference proteome</keyword>